<accession>A0A6I0D730</accession>
<protein>
    <submittedName>
        <fullName evidence="1">Uncharacterized protein</fullName>
    </submittedName>
</protein>
<reference evidence="1 2" key="1">
    <citation type="submission" date="2019-09" db="EMBL/GenBank/DDBJ databases">
        <title>Taxonomic organization of the family Brucellaceae based on a phylogenomic approach.</title>
        <authorList>
            <person name="Leclercq S."/>
            <person name="Cloeckaert A."/>
            <person name="Zygmunt M.S."/>
        </authorList>
    </citation>
    <scope>NUCLEOTIDE SEQUENCE [LARGE SCALE GENOMIC DNA]</scope>
    <source>
        <strain evidence="1 2">CCUG 34461</strain>
    </source>
</reference>
<proteinExistence type="predicted"/>
<evidence type="ECO:0000313" key="1">
    <source>
        <dbReference type="EMBL" id="KAB2791888.1"/>
    </source>
</evidence>
<dbReference type="Proteomes" id="UP000441102">
    <property type="component" value="Unassembled WGS sequence"/>
</dbReference>
<evidence type="ECO:0000313" key="2">
    <source>
        <dbReference type="Proteomes" id="UP000441102"/>
    </source>
</evidence>
<dbReference type="EMBL" id="WBWX01000013">
    <property type="protein sequence ID" value="KAB2791888.1"/>
    <property type="molecule type" value="Genomic_DNA"/>
</dbReference>
<organism evidence="1 2">
    <name type="scientific">Brucella anthropi</name>
    <name type="common">Ochrobactrum anthropi</name>
    <dbReference type="NCBI Taxonomy" id="529"/>
    <lineage>
        <taxon>Bacteria</taxon>
        <taxon>Pseudomonadati</taxon>
        <taxon>Pseudomonadota</taxon>
        <taxon>Alphaproteobacteria</taxon>
        <taxon>Hyphomicrobiales</taxon>
        <taxon>Brucellaceae</taxon>
        <taxon>Brucella/Ochrobactrum group</taxon>
        <taxon>Brucella</taxon>
    </lineage>
</organism>
<name>A0A6I0D730_BRUAN</name>
<gene>
    <name evidence="1" type="ORF">F9L06_22740</name>
</gene>
<sequence length="61" mass="6615">MNAVAHDLQNEIALALSYYQGDTRAAIKAIAGRSQFLSNQIAIACMAAGHRYTRGWNSSLC</sequence>
<comment type="caution">
    <text evidence="1">The sequence shown here is derived from an EMBL/GenBank/DDBJ whole genome shotgun (WGS) entry which is preliminary data.</text>
</comment>
<dbReference type="AlphaFoldDB" id="A0A6I0D730"/>